<gene>
    <name evidence="2" type="ORF">B5M42_10515</name>
</gene>
<dbReference type="InterPro" id="IPR036736">
    <property type="entry name" value="ACP-like_sf"/>
</dbReference>
<dbReference type="OrthoDB" id="2665522at2"/>
<evidence type="ECO:0000259" key="1">
    <source>
        <dbReference type="PROSITE" id="PS50075"/>
    </source>
</evidence>
<dbReference type="SUPFAM" id="SSF47336">
    <property type="entry name" value="ACP-like"/>
    <property type="match status" value="1"/>
</dbReference>
<keyword evidence="3" id="KW-1185">Reference proteome</keyword>
<dbReference type="Pfam" id="PF00550">
    <property type="entry name" value="PP-binding"/>
    <property type="match status" value="1"/>
</dbReference>
<dbReference type="EMBL" id="MYFO01000011">
    <property type="protein sequence ID" value="TFE87984.1"/>
    <property type="molecule type" value="Genomic_DNA"/>
</dbReference>
<comment type="caution">
    <text evidence="2">The sequence shown here is derived from an EMBL/GenBank/DDBJ whole genome shotgun (WGS) entry which is preliminary data.</text>
</comment>
<dbReference type="AlphaFoldDB" id="A0A4Y8Q2F8"/>
<name>A0A4Y8Q2F8_9BACL</name>
<dbReference type="Gene3D" id="1.10.1200.10">
    <property type="entry name" value="ACP-like"/>
    <property type="match status" value="1"/>
</dbReference>
<dbReference type="Proteomes" id="UP000298246">
    <property type="component" value="Unassembled WGS sequence"/>
</dbReference>
<proteinExistence type="predicted"/>
<dbReference type="PROSITE" id="PS50075">
    <property type="entry name" value="CARRIER"/>
    <property type="match status" value="1"/>
</dbReference>
<accession>A0A4Y8Q2F8</accession>
<evidence type="ECO:0000313" key="3">
    <source>
        <dbReference type="Proteomes" id="UP000298246"/>
    </source>
</evidence>
<protein>
    <recommendedName>
        <fullName evidence="1">Carrier domain-containing protein</fullName>
    </recommendedName>
</protein>
<reference evidence="2 3" key="1">
    <citation type="submission" date="2017-03" db="EMBL/GenBank/DDBJ databases">
        <title>Isolation of Levoglucosan Utilizing Bacteria.</title>
        <authorList>
            <person name="Arya A.S."/>
        </authorList>
    </citation>
    <scope>NUCLEOTIDE SEQUENCE [LARGE SCALE GENOMIC DNA]</scope>
    <source>
        <strain evidence="2 3">MEC069</strain>
    </source>
</reference>
<evidence type="ECO:0000313" key="2">
    <source>
        <dbReference type="EMBL" id="TFE87984.1"/>
    </source>
</evidence>
<organism evidence="2 3">
    <name type="scientific">Paenibacillus athensensis</name>
    <dbReference type="NCBI Taxonomy" id="1967502"/>
    <lineage>
        <taxon>Bacteria</taxon>
        <taxon>Bacillati</taxon>
        <taxon>Bacillota</taxon>
        <taxon>Bacilli</taxon>
        <taxon>Bacillales</taxon>
        <taxon>Paenibacillaceae</taxon>
        <taxon>Paenibacillus</taxon>
    </lineage>
</organism>
<sequence length="83" mass="9135">MNVLEQIQTALNEVAVGAEGRELTGELNLSELGIDSIKYVELLVRIEELCDITFDESDLGMESLRNIGDLKALIEKTLSQQVG</sequence>
<dbReference type="RefSeq" id="WP_134752513.1">
    <property type="nucleotide sequence ID" value="NZ_MYFO02000003.1"/>
</dbReference>
<dbReference type="InterPro" id="IPR009081">
    <property type="entry name" value="PP-bd_ACP"/>
</dbReference>
<feature type="domain" description="Carrier" evidence="1">
    <location>
        <begin position="1"/>
        <end position="78"/>
    </location>
</feature>